<gene>
    <name evidence="3" type="ORF">ABID26_002282</name>
</gene>
<accession>A0ABV2HQQ4</accession>
<evidence type="ECO:0000256" key="1">
    <source>
        <dbReference type="ARBA" id="ARBA00008580"/>
    </source>
</evidence>
<evidence type="ECO:0000256" key="2">
    <source>
        <dbReference type="ARBA" id="ARBA00022649"/>
    </source>
</evidence>
<evidence type="ECO:0000313" key="3">
    <source>
        <dbReference type="EMBL" id="MET3592894.1"/>
    </source>
</evidence>
<comment type="caution">
    <text evidence="3">The sequence shown here is derived from an EMBL/GenBank/DDBJ whole genome shotgun (WGS) entry which is preliminary data.</text>
</comment>
<dbReference type="Proteomes" id="UP001549036">
    <property type="component" value="Unassembled WGS sequence"/>
</dbReference>
<dbReference type="SUPFAM" id="SSF47598">
    <property type="entry name" value="Ribbon-helix-helix"/>
    <property type="match status" value="1"/>
</dbReference>
<sequence length="103" mass="11523">MARRVVTMRTTQPLTITLPRDLAQMVKDKVSSGKYASESEVIRDGLRTLAARDAALERWLLEDVVPTLEDARARPERLLTADEVRKNLSDHVRAITAKPRSGA</sequence>
<organism evidence="3 4">
    <name type="scientific">Mesorhizobium shonense</name>
    <dbReference type="NCBI Taxonomy" id="1209948"/>
    <lineage>
        <taxon>Bacteria</taxon>
        <taxon>Pseudomonadati</taxon>
        <taxon>Pseudomonadota</taxon>
        <taxon>Alphaproteobacteria</taxon>
        <taxon>Hyphomicrobiales</taxon>
        <taxon>Phyllobacteriaceae</taxon>
        <taxon>Mesorhizobium</taxon>
    </lineage>
</organism>
<comment type="similarity">
    <text evidence="1">Belongs to the ParD antitoxin family.</text>
</comment>
<dbReference type="Gene3D" id="6.10.10.120">
    <property type="entry name" value="Antitoxin ParD1-like"/>
    <property type="match status" value="1"/>
</dbReference>
<keyword evidence="4" id="KW-1185">Reference proteome</keyword>
<dbReference type="InterPro" id="IPR038296">
    <property type="entry name" value="ParD_sf"/>
</dbReference>
<dbReference type="InterPro" id="IPR010985">
    <property type="entry name" value="Ribbon_hlx_hlx"/>
</dbReference>
<keyword evidence="2" id="KW-1277">Toxin-antitoxin system</keyword>
<dbReference type="InterPro" id="IPR022789">
    <property type="entry name" value="ParD"/>
</dbReference>
<dbReference type="Pfam" id="PF03693">
    <property type="entry name" value="ParD_antitoxin"/>
    <property type="match status" value="1"/>
</dbReference>
<dbReference type="PANTHER" id="PTHR36582">
    <property type="entry name" value="ANTITOXIN PARD"/>
    <property type="match status" value="1"/>
</dbReference>
<evidence type="ECO:0000313" key="4">
    <source>
        <dbReference type="Proteomes" id="UP001549036"/>
    </source>
</evidence>
<proteinExistence type="inferred from homology"/>
<name>A0ABV2HQQ4_9HYPH</name>
<reference evidence="3 4" key="1">
    <citation type="submission" date="2024-06" db="EMBL/GenBank/DDBJ databases">
        <title>Genomic Encyclopedia of Type Strains, Phase IV (KMG-IV): sequencing the most valuable type-strain genomes for metagenomic binning, comparative biology and taxonomic classification.</title>
        <authorList>
            <person name="Goeker M."/>
        </authorList>
    </citation>
    <scope>NUCLEOTIDE SEQUENCE [LARGE SCALE GENOMIC DNA]</scope>
    <source>
        <strain evidence="3 4">DSM 29846</strain>
    </source>
</reference>
<protein>
    <submittedName>
        <fullName evidence="3">Addiction module CopG family antidote</fullName>
    </submittedName>
</protein>
<dbReference type="EMBL" id="JBEPLM010000003">
    <property type="protein sequence ID" value="MET3592894.1"/>
    <property type="molecule type" value="Genomic_DNA"/>
</dbReference>
<dbReference type="CDD" id="cd22231">
    <property type="entry name" value="RHH_NikR_HicB-like"/>
    <property type="match status" value="1"/>
</dbReference>
<dbReference type="PANTHER" id="PTHR36582:SF2">
    <property type="entry name" value="ANTITOXIN PARD"/>
    <property type="match status" value="1"/>
</dbReference>